<dbReference type="Gene3D" id="3.40.50.2000">
    <property type="entry name" value="Glycogen Phosphorylase B"/>
    <property type="match status" value="1"/>
</dbReference>
<protein>
    <recommendedName>
        <fullName evidence="5">UDP-glucuronosyltransferase</fullName>
        <ecNumber evidence="5">2.4.1.17</ecNumber>
    </recommendedName>
</protein>
<keyword evidence="2 4" id="KW-0328">Glycosyltransferase</keyword>
<feature type="transmembrane region" description="Helical" evidence="5">
    <location>
        <begin position="488"/>
        <end position="516"/>
    </location>
</feature>
<evidence type="ECO:0000256" key="1">
    <source>
        <dbReference type="ARBA" id="ARBA00009995"/>
    </source>
</evidence>
<evidence type="ECO:0000256" key="2">
    <source>
        <dbReference type="ARBA" id="ARBA00022676"/>
    </source>
</evidence>
<dbReference type="Pfam" id="PF00201">
    <property type="entry name" value="UDPGT"/>
    <property type="match status" value="1"/>
</dbReference>
<dbReference type="PANTHER" id="PTHR48043">
    <property type="entry name" value="EG:EG0003.4 PROTEIN-RELATED"/>
    <property type="match status" value="1"/>
</dbReference>
<keyword evidence="5" id="KW-0732">Signal</keyword>
<dbReference type="FunFam" id="3.40.50.2000:FF:000050">
    <property type="entry name" value="UDP-glucuronosyltransferase"/>
    <property type="match status" value="1"/>
</dbReference>
<dbReference type="InterPro" id="IPR035595">
    <property type="entry name" value="UDP_glycos_trans_CS"/>
</dbReference>
<dbReference type="PANTHER" id="PTHR48043:SF159">
    <property type="entry name" value="EG:EG0003.4 PROTEIN-RELATED"/>
    <property type="match status" value="1"/>
</dbReference>
<dbReference type="EC" id="2.4.1.17" evidence="5"/>
<comment type="catalytic activity">
    <reaction evidence="5">
        <text>glucuronate acceptor + UDP-alpha-D-glucuronate = acceptor beta-D-glucuronoside + UDP + H(+)</text>
        <dbReference type="Rhea" id="RHEA:21032"/>
        <dbReference type="ChEBI" id="CHEBI:15378"/>
        <dbReference type="ChEBI" id="CHEBI:58052"/>
        <dbReference type="ChEBI" id="CHEBI:58223"/>
        <dbReference type="ChEBI" id="CHEBI:132367"/>
        <dbReference type="ChEBI" id="CHEBI:132368"/>
        <dbReference type="EC" id="2.4.1.17"/>
    </reaction>
</comment>
<evidence type="ECO:0000256" key="4">
    <source>
        <dbReference type="RuleBase" id="RU003718"/>
    </source>
</evidence>
<keyword evidence="5" id="KW-0472">Membrane</keyword>
<keyword evidence="7" id="KW-1185">Reference proteome</keyword>
<dbReference type="CDD" id="cd03784">
    <property type="entry name" value="GT1_Gtf-like"/>
    <property type="match status" value="1"/>
</dbReference>
<name>A0AAG5D733_ANOAO</name>
<evidence type="ECO:0000313" key="7">
    <source>
        <dbReference type="Proteomes" id="UP000075880"/>
    </source>
</evidence>
<sequence length="528" mass="59835">MRTAVYGVCVVVLLALALAPTGRPVEAAKILSIFPTMSKSHWILGSALMKELALDGHDVTVISPFRLSSPPENYRHVEIVYNTRMFEDIMDEVFERIDDSIVQKMMELGKFVNEIANTTLTSPEVQTLLHSEEETFDLLVLEIFLDDVFLGFADHFNCPVVGMSTFGASSWVNSLTGSPQPLSYVPHPMSGFTDKMNFWQRLGNVLFTAFDETMLTVMCDPIQQRYYKEFFPNANRSLAEMRRHGVSLILVNSHFSLSFTRPYLPNLIEVGGFHINRKVNPLPEDIKSFIEQSKHGVIYFSMGSNLKPSKMDRQKRDDIIRVLSGVKQNIIWKWDDDTLVLDKGKFLLGKWFPQDDILAHPNVKLFITHGGLLSCTESIYHGVPIVGIPIFGDQLLNMARAEQSGWGIGVAYTQLTEATLGKAVHDVLGNDRFAANIKLISRLFRDQPLPPMDLARFWIEYVLRHDGAKHLISAAQDLSFVEYNNLDVYAFIAASLVLLVMLIRFCLKKVVIYLFAKKPRKLNKKKVN</sequence>
<dbReference type="PROSITE" id="PS00375">
    <property type="entry name" value="UDPGT"/>
    <property type="match status" value="1"/>
</dbReference>
<organism evidence="6 7">
    <name type="scientific">Anopheles atroparvus</name>
    <name type="common">European mosquito</name>
    <dbReference type="NCBI Taxonomy" id="41427"/>
    <lineage>
        <taxon>Eukaryota</taxon>
        <taxon>Metazoa</taxon>
        <taxon>Ecdysozoa</taxon>
        <taxon>Arthropoda</taxon>
        <taxon>Hexapoda</taxon>
        <taxon>Insecta</taxon>
        <taxon>Pterygota</taxon>
        <taxon>Neoptera</taxon>
        <taxon>Endopterygota</taxon>
        <taxon>Diptera</taxon>
        <taxon>Nematocera</taxon>
        <taxon>Culicoidea</taxon>
        <taxon>Culicidae</taxon>
        <taxon>Anophelinae</taxon>
        <taxon>Anopheles</taxon>
    </lineage>
</organism>
<dbReference type="InterPro" id="IPR050271">
    <property type="entry name" value="UDP-glycosyltransferase"/>
</dbReference>
<dbReference type="InterPro" id="IPR002213">
    <property type="entry name" value="UDP_glucos_trans"/>
</dbReference>
<dbReference type="GO" id="GO:0015020">
    <property type="term" value="F:glucuronosyltransferase activity"/>
    <property type="evidence" value="ECO:0007669"/>
    <property type="project" value="UniProtKB-EC"/>
</dbReference>
<evidence type="ECO:0000313" key="6">
    <source>
        <dbReference type="EnsemblMetazoa" id="ENSAATROPP006690"/>
    </source>
</evidence>
<evidence type="ECO:0000256" key="5">
    <source>
        <dbReference type="RuleBase" id="RU362059"/>
    </source>
</evidence>
<dbReference type="SUPFAM" id="SSF53756">
    <property type="entry name" value="UDP-Glycosyltransferase/glycogen phosphorylase"/>
    <property type="match status" value="1"/>
</dbReference>
<keyword evidence="5" id="KW-0812">Transmembrane</keyword>
<evidence type="ECO:0000256" key="3">
    <source>
        <dbReference type="ARBA" id="ARBA00022679"/>
    </source>
</evidence>
<dbReference type="AlphaFoldDB" id="A0AAG5D733"/>
<reference evidence="6" key="1">
    <citation type="submission" date="2024-04" db="UniProtKB">
        <authorList>
            <consortium name="EnsemblMetazoa"/>
        </authorList>
    </citation>
    <scope>IDENTIFICATION</scope>
    <source>
        <strain evidence="6">EBRO</strain>
    </source>
</reference>
<dbReference type="Proteomes" id="UP000075880">
    <property type="component" value="Unassembled WGS sequence"/>
</dbReference>
<keyword evidence="3 4" id="KW-0808">Transferase</keyword>
<proteinExistence type="inferred from homology"/>
<comment type="subcellular location">
    <subcellularLocation>
        <location evidence="5">Membrane</location>
        <topology evidence="5">Single-pass membrane protein</topology>
    </subcellularLocation>
</comment>
<dbReference type="EnsemblMetazoa" id="ENSAATROPT007467">
    <property type="protein sequence ID" value="ENSAATROPP006690"/>
    <property type="gene ID" value="ENSAATROPG006079"/>
</dbReference>
<feature type="chain" id="PRO_5042315144" description="UDP-glucuronosyltransferase" evidence="5">
    <location>
        <begin position="28"/>
        <end position="528"/>
    </location>
</feature>
<comment type="similarity">
    <text evidence="1 4">Belongs to the UDP-glycosyltransferase family.</text>
</comment>
<dbReference type="GO" id="GO:0016020">
    <property type="term" value="C:membrane"/>
    <property type="evidence" value="ECO:0007669"/>
    <property type="project" value="UniProtKB-SubCell"/>
</dbReference>
<accession>A0AAG5D733</accession>
<keyword evidence="5" id="KW-1133">Transmembrane helix</keyword>
<feature type="signal peptide" evidence="5">
    <location>
        <begin position="1"/>
        <end position="27"/>
    </location>
</feature>